<name>A0AAU9S9P4_THLAR</name>
<sequence length="644" mass="71752">MECNKDEAIRAKEIAQKRFLANDFSAARKFAMKAQFLSPELDGIAQMVSTFSVHLSARNIICGEIDYYGVLGINPEADDETVRKRYRMLAVMLHPDKNKCVGADEAFKLLSQAWAVFSDKTKRAEYDLKRNPGLREGGGASSSSKPASNGSQKVNKATTKVKSTTKRGVKRASDASASASVSAAAASTVVHKPTSDGTFWTVCRTCRTQYEYHRVYLNQNLLCPNCRKPFIAVETDPPGSGSIRKTFHEHQFDSIRQTTDARKKSRVESNGVYGEYESFEWSGAYTGTKAPTHAPQTGPRKEEPVVRREYTKRAAAGGAPATNHPKRRKCVENSAAGSNIGSCLPPKPYTSKEFTEDEIKSLLKKKVKPLINKKLQELLAKSGTESNGSRMETDDLAQANVGSPEIVGTSLMVWVPKPDFCDFDKDRTEKSFVDNEVWALYDPLDGMPRSFVLIEKVLSVEPFRVRISRLTSEVSSGVRSTDWLGSGVSRTCGDFRVAETQICKSPYIFSHKVETIKGSQGEFLVYPRRGEVWAMYRNWSPEWNYLTGAEAIEYDVVEIFEEYTEEYGVSVVPLIKVAGFKAVFHHHVDHKMSRRISRDEISRFSHQIPSYLLTGQEAPGAPKGCRQLDPAATPSQLLEVIDDL</sequence>
<evidence type="ECO:0000259" key="2">
    <source>
        <dbReference type="PROSITE" id="PS50076"/>
    </source>
</evidence>
<evidence type="ECO:0000313" key="3">
    <source>
        <dbReference type="EMBL" id="CAH2061023.1"/>
    </source>
</evidence>
<feature type="region of interest" description="Disordered" evidence="1">
    <location>
        <begin position="128"/>
        <end position="177"/>
    </location>
</feature>
<dbReference type="InterPro" id="IPR024593">
    <property type="entry name" value="DUF3444"/>
</dbReference>
<feature type="compositionally biased region" description="Low complexity" evidence="1">
    <location>
        <begin position="141"/>
        <end position="151"/>
    </location>
</feature>
<feature type="domain" description="J" evidence="2">
    <location>
        <begin position="66"/>
        <end position="130"/>
    </location>
</feature>
<feature type="region of interest" description="Disordered" evidence="1">
    <location>
        <begin position="287"/>
        <end position="306"/>
    </location>
</feature>
<dbReference type="AlphaFoldDB" id="A0AAU9S9P4"/>
<dbReference type="CDD" id="cd06257">
    <property type="entry name" value="DnaJ"/>
    <property type="match status" value="1"/>
</dbReference>
<keyword evidence="4" id="KW-1185">Reference proteome</keyword>
<feature type="region of interest" description="Disordered" evidence="1">
    <location>
        <begin position="311"/>
        <end position="348"/>
    </location>
</feature>
<dbReference type="EMBL" id="OU466860">
    <property type="protein sequence ID" value="CAH2061023.1"/>
    <property type="molecule type" value="Genomic_DNA"/>
</dbReference>
<protein>
    <recommendedName>
        <fullName evidence="2">J domain-containing protein</fullName>
    </recommendedName>
</protein>
<organism evidence="3 4">
    <name type="scientific">Thlaspi arvense</name>
    <name type="common">Field penny-cress</name>
    <dbReference type="NCBI Taxonomy" id="13288"/>
    <lineage>
        <taxon>Eukaryota</taxon>
        <taxon>Viridiplantae</taxon>
        <taxon>Streptophyta</taxon>
        <taxon>Embryophyta</taxon>
        <taxon>Tracheophyta</taxon>
        <taxon>Spermatophyta</taxon>
        <taxon>Magnoliopsida</taxon>
        <taxon>eudicotyledons</taxon>
        <taxon>Gunneridae</taxon>
        <taxon>Pentapetalae</taxon>
        <taxon>rosids</taxon>
        <taxon>malvids</taxon>
        <taxon>Brassicales</taxon>
        <taxon>Brassicaceae</taxon>
        <taxon>Thlaspideae</taxon>
        <taxon>Thlaspi</taxon>
    </lineage>
</organism>
<dbReference type="PANTHER" id="PTHR44137:SF58">
    <property type="entry name" value="J DOMAIN-CONTAINING PROTEIN"/>
    <property type="match status" value="1"/>
</dbReference>
<dbReference type="PROSITE" id="PS50076">
    <property type="entry name" value="DNAJ_2"/>
    <property type="match status" value="1"/>
</dbReference>
<feature type="compositionally biased region" description="Polar residues" evidence="1">
    <location>
        <begin position="152"/>
        <end position="162"/>
    </location>
</feature>
<gene>
    <name evidence="3" type="ORF">TAV2_LOCUS14227</name>
</gene>
<dbReference type="PRINTS" id="PR00625">
    <property type="entry name" value="JDOMAIN"/>
</dbReference>
<dbReference type="InterPro" id="IPR036869">
    <property type="entry name" value="J_dom_sf"/>
</dbReference>
<evidence type="ECO:0000313" key="4">
    <source>
        <dbReference type="Proteomes" id="UP000836841"/>
    </source>
</evidence>
<accession>A0AAU9S9P4</accession>
<proteinExistence type="predicted"/>
<dbReference type="Proteomes" id="UP000836841">
    <property type="component" value="Chromosome 4"/>
</dbReference>
<dbReference type="SMART" id="SM00271">
    <property type="entry name" value="DnaJ"/>
    <property type="match status" value="1"/>
</dbReference>
<dbReference type="Pfam" id="PF11926">
    <property type="entry name" value="DUF3444"/>
    <property type="match status" value="1"/>
</dbReference>
<dbReference type="SUPFAM" id="SSF46565">
    <property type="entry name" value="Chaperone J-domain"/>
    <property type="match status" value="1"/>
</dbReference>
<evidence type="ECO:0000256" key="1">
    <source>
        <dbReference type="SAM" id="MobiDB-lite"/>
    </source>
</evidence>
<dbReference type="InterPro" id="IPR001623">
    <property type="entry name" value="DnaJ_domain"/>
</dbReference>
<dbReference type="Gene3D" id="1.10.287.110">
    <property type="entry name" value="DnaJ domain"/>
    <property type="match status" value="1"/>
</dbReference>
<reference evidence="3 4" key="1">
    <citation type="submission" date="2022-03" db="EMBL/GenBank/DDBJ databases">
        <authorList>
            <person name="Nunn A."/>
            <person name="Chopra R."/>
            <person name="Nunn A."/>
            <person name="Contreras Garrido A."/>
        </authorList>
    </citation>
    <scope>NUCLEOTIDE SEQUENCE [LARGE SCALE GENOMIC DNA]</scope>
</reference>
<dbReference type="InterPro" id="IPR056988">
    <property type="entry name" value="Zn_ribbon_pln"/>
</dbReference>
<dbReference type="Pfam" id="PF23551">
    <property type="entry name" value="Zn_ribbon_20"/>
    <property type="match status" value="1"/>
</dbReference>
<dbReference type="Pfam" id="PF00226">
    <property type="entry name" value="DnaJ"/>
    <property type="match status" value="1"/>
</dbReference>
<dbReference type="PANTHER" id="PTHR44137">
    <property type="entry name" value="BNAC03G44070D PROTEIN"/>
    <property type="match status" value="1"/>
</dbReference>